<dbReference type="GO" id="GO:0046872">
    <property type="term" value="F:metal ion binding"/>
    <property type="evidence" value="ECO:0007669"/>
    <property type="project" value="UniProtKB-KW"/>
</dbReference>
<reference evidence="11 12" key="1">
    <citation type="submission" date="2017-07" db="EMBL/GenBank/DDBJ databases">
        <title>Genome Sequence of Arenibacter algicola Strain SMS7 Isolated from a culture of the Diatom Skeletonema marinoi.</title>
        <authorList>
            <person name="Topel M."/>
            <person name="Pinder M.I.M."/>
            <person name="Johansson O.N."/>
            <person name="Kourtchenko O."/>
            <person name="Godhe A."/>
            <person name="Clarke A.K."/>
        </authorList>
    </citation>
    <scope>NUCLEOTIDE SEQUENCE [LARGE SCALE GENOMIC DNA]</scope>
    <source>
        <strain evidence="11 12">SMS7</strain>
    </source>
</reference>
<accession>A0A221UW61</accession>
<comment type="pathway">
    <text evidence="1">Amino-acid degradation.</text>
</comment>
<evidence type="ECO:0000256" key="3">
    <source>
        <dbReference type="ARBA" id="ARBA00022490"/>
    </source>
</evidence>
<dbReference type="PANTHER" id="PTHR42752">
    <property type="entry name" value="IMIDAZOLONEPROPIONASE"/>
    <property type="match status" value="1"/>
</dbReference>
<evidence type="ECO:0000256" key="4">
    <source>
        <dbReference type="ARBA" id="ARBA00022723"/>
    </source>
</evidence>
<dbReference type="InterPro" id="IPR011059">
    <property type="entry name" value="Metal-dep_hydrolase_composite"/>
</dbReference>
<proteinExistence type="predicted"/>
<keyword evidence="5 11" id="KW-0378">Hydrolase</keyword>
<organism evidence="11 12">
    <name type="scientific">Arenibacter algicola</name>
    <dbReference type="NCBI Taxonomy" id="616991"/>
    <lineage>
        <taxon>Bacteria</taxon>
        <taxon>Pseudomonadati</taxon>
        <taxon>Bacteroidota</taxon>
        <taxon>Flavobacteriia</taxon>
        <taxon>Flavobacteriales</taxon>
        <taxon>Flavobacteriaceae</taxon>
        <taxon>Arenibacter</taxon>
    </lineage>
</organism>
<dbReference type="KEGG" id="aalg:AREALGSMS7_02139"/>
<dbReference type="AlphaFoldDB" id="A0A221UW61"/>
<dbReference type="Pfam" id="PF07969">
    <property type="entry name" value="Amidohydro_3"/>
    <property type="match status" value="1"/>
</dbReference>
<dbReference type="SUPFAM" id="SSF51556">
    <property type="entry name" value="Metallo-dependent hydrolases"/>
    <property type="match status" value="1"/>
</dbReference>
<dbReference type="NCBIfam" id="TIGR01224">
    <property type="entry name" value="hutI"/>
    <property type="match status" value="1"/>
</dbReference>
<evidence type="ECO:0000256" key="9">
    <source>
        <dbReference type="NCBIfam" id="TIGR01224"/>
    </source>
</evidence>
<name>A0A221UW61_9FLAO</name>
<dbReference type="eggNOG" id="COG1228">
    <property type="taxonomic scope" value="Bacteria"/>
</dbReference>
<keyword evidence="6" id="KW-0369">Histidine metabolism</keyword>
<dbReference type="EMBL" id="CP022515">
    <property type="protein sequence ID" value="ASO05597.1"/>
    <property type="molecule type" value="Genomic_DNA"/>
</dbReference>
<dbReference type="SUPFAM" id="SSF51338">
    <property type="entry name" value="Composite domain of metallo-dependent hydrolases"/>
    <property type="match status" value="1"/>
</dbReference>
<gene>
    <name evidence="11" type="primary">hutI</name>
    <name evidence="11" type="ORF">AREALGSMS7_02139</name>
</gene>
<keyword evidence="3" id="KW-0963">Cytoplasm</keyword>
<keyword evidence="7" id="KW-0862">Zinc</keyword>
<evidence type="ECO:0000259" key="10">
    <source>
        <dbReference type="Pfam" id="PF07969"/>
    </source>
</evidence>
<dbReference type="PANTHER" id="PTHR42752:SF1">
    <property type="entry name" value="IMIDAZOLONEPROPIONASE-RELATED"/>
    <property type="match status" value="1"/>
</dbReference>
<dbReference type="GO" id="GO:0019556">
    <property type="term" value="P:L-histidine catabolic process to glutamate and formamide"/>
    <property type="evidence" value="ECO:0007669"/>
    <property type="project" value="UniProtKB-UniRule"/>
</dbReference>
<evidence type="ECO:0000256" key="2">
    <source>
        <dbReference type="ARBA" id="ARBA00012864"/>
    </source>
</evidence>
<dbReference type="Gene3D" id="2.30.40.10">
    <property type="entry name" value="Urease, subunit C, domain 1"/>
    <property type="match status" value="1"/>
</dbReference>
<dbReference type="InterPro" id="IPR013108">
    <property type="entry name" value="Amidohydro_3"/>
</dbReference>
<evidence type="ECO:0000256" key="5">
    <source>
        <dbReference type="ARBA" id="ARBA00022801"/>
    </source>
</evidence>
<evidence type="ECO:0000256" key="1">
    <source>
        <dbReference type="ARBA" id="ARBA00005023"/>
    </source>
</evidence>
<dbReference type="InterPro" id="IPR032466">
    <property type="entry name" value="Metal_Hydrolase"/>
</dbReference>
<evidence type="ECO:0000313" key="11">
    <source>
        <dbReference type="EMBL" id="ASO05597.1"/>
    </source>
</evidence>
<evidence type="ECO:0000256" key="6">
    <source>
        <dbReference type="ARBA" id="ARBA00022808"/>
    </source>
</evidence>
<keyword evidence="4" id="KW-0479">Metal-binding</keyword>
<dbReference type="InterPro" id="IPR005920">
    <property type="entry name" value="HutI"/>
</dbReference>
<evidence type="ECO:0000256" key="7">
    <source>
        <dbReference type="ARBA" id="ARBA00022833"/>
    </source>
</evidence>
<dbReference type="EC" id="3.5.2.7" evidence="2 9"/>
<dbReference type="Gene3D" id="3.20.20.140">
    <property type="entry name" value="Metal-dependent hydrolases"/>
    <property type="match status" value="1"/>
</dbReference>
<feature type="domain" description="Amidohydrolase 3" evidence="10">
    <location>
        <begin position="139"/>
        <end position="404"/>
    </location>
</feature>
<keyword evidence="8" id="KW-0408">Iron</keyword>
<evidence type="ECO:0000313" key="12">
    <source>
        <dbReference type="Proteomes" id="UP000204551"/>
    </source>
</evidence>
<dbReference type="GO" id="GO:0005737">
    <property type="term" value="C:cytoplasm"/>
    <property type="evidence" value="ECO:0007669"/>
    <property type="project" value="UniProtKB-UniRule"/>
</dbReference>
<dbReference type="Proteomes" id="UP000204551">
    <property type="component" value="Chromosome"/>
</dbReference>
<protein>
    <recommendedName>
        <fullName evidence="2 9">Imidazolonepropionase</fullName>
        <ecNumber evidence="2 9">3.5.2.7</ecNumber>
    </recommendedName>
</protein>
<dbReference type="STRING" id="616991.GCA_000733925_00439"/>
<sequence>MPSHQQKSARFRSKTNMKKYTLIGPFKQILTMTGLPLKGPLSDEQLPILENGGIIMVDEKIHYIGSYPEIQTKANHLNAQNIPIQSNMVCLPGLIDAHTHICFGGSRAKDHALRNSGKTYLEIAKAGGGIWDTVTETRKATTSSLIEGVKKRADRHLAHGVTTIEVKSGYGLSVEEELKMLRAIAQADKECHPDLIPTCLAAHMVPKDYQGSPADYLLEISTLLFPILKKEKIANRIDAFVEEGAFSPVSIAAYFDNAKAIGFDITVHADQFSTGGSDVAVKYKAVSADHLESSTEKEIQLLAKSNTVATALPGASMGLGCSYTPARRLLDAGAALAIASDWNPGSAPMGNLLIQAAVLGTFEKLTNTEVLAGITFRAAAALNLKDRGTLKTGLLADLIAFPTDNYQEILYQQGMLLPSLVCKKGKLIVGIN</sequence>
<dbReference type="GO" id="GO:0050480">
    <property type="term" value="F:imidazolonepropionase activity"/>
    <property type="evidence" value="ECO:0007669"/>
    <property type="project" value="UniProtKB-UniRule"/>
</dbReference>
<evidence type="ECO:0000256" key="8">
    <source>
        <dbReference type="ARBA" id="ARBA00023004"/>
    </source>
</evidence>